<evidence type="ECO:0008006" key="5">
    <source>
        <dbReference type="Google" id="ProtNLM"/>
    </source>
</evidence>
<organism evidence="3 4">
    <name type="scientific">Phyllosticta citrichinensis</name>
    <dbReference type="NCBI Taxonomy" id="1130410"/>
    <lineage>
        <taxon>Eukaryota</taxon>
        <taxon>Fungi</taxon>
        <taxon>Dikarya</taxon>
        <taxon>Ascomycota</taxon>
        <taxon>Pezizomycotina</taxon>
        <taxon>Dothideomycetes</taxon>
        <taxon>Dothideomycetes incertae sedis</taxon>
        <taxon>Botryosphaeriales</taxon>
        <taxon>Phyllostictaceae</taxon>
        <taxon>Phyllosticta</taxon>
    </lineage>
</organism>
<sequence length="159" mass="18308">MLPMPMLLLLLLCLRQCKPYCHCRQSKQTRGRKRRKADEEVEDSARRTTNQTNRQKQTKPPACQLHRICRVHPPTLPYPSLPLPSTGNKRRLHRPAGRLAVRPSYLAQLTPERRRTKHIRSSTRTQCRHIRGAATGTATASTNCAFVRVISFKQQKAKH</sequence>
<evidence type="ECO:0000256" key="1">
    <source>
        <dbReference type="SAM" id="MobiDB-lite"/>
    </source>
</evidence>
<evidence type="ECO:0000256" key="2">
    <source>
        <dbReference type="SAM" id="SignalP"/>
    </source>
</evidence>
<reference evidence="3 4" key="1">
    <citation type="journal article" date="2022" name="G3 (Bethesda)">
        <title>Enemy or ally: a genomic approach to elucidate the lifestyle of Phyllosticta citrichinaensis.</title>
        <authorList>
            <person name="Buijs V.A."/>
            <person name="Groenewald J.Z."/>
            <person name="Haridas S."/>
            <person name="LaButti K.M."/>
            <person name="Lipzen A."/>
            <person name="Martin F.M."/>
            <person name="Barry K."/>
            <person name="Grigoriev I.V."/>
            <person name="Crous P.W."/>
            <person name="Seidl M.F."/>
        </authorList>
    </citation>
    <scope>NUCLEOTIDE SEQUENCE [LARGE SCALE GENOMIC DNA]</scope>
    <source>
        <strain evidence="3 4">CBS 129764</strain>
    </source>
</reference>
<keyword evidence="4" id="KW-1185">Reference proteome</keyword>
<protein>
    <recommendedName>
        <fullName evidence="5">Secreted protein</fullName>
    </recommendedName>
</protein>
<keyword evidence="2" id="KW-0732">Signal</keyword>
<feature type="region of interest" description="Disordered" evidence="1">
    <location>
        <begin position="25"/>
        <end position="61"/>
    </location>
</feature>
<evidence type="ECO:0000313" key="4">
    <source>
        <dbReference type="Proteomes" id="UP001456524"/>
    </source>
</evidence>
<name>A0ABR1Y578_9PEZI</name>
<feature type="signal peptide" evidence="2">
    <location>
        <begin position="1"/>
        <end position="19"/>
    </location>
</feature>
<evidence type="ECO:0000313" key="3">
    <source>
        <dbReference type="EMBL" id="KAK8176875.1"/>
    </source>
</evidence>
<accession>A0ABR1Y578</accession>
<comment type="caution">
    <text evidence="3">The sequence shown here is derived from an EMBL/GenBank/DDBJ whole genome shotgun (WGS) entry which is preliminary data.</text>
</comment>
<gene>
    <name evidence="3" type="ORF">IWX90DRAFT_619</name>
</gene>
<dbReference type="EMBL" id="JBBWUH010000001">
    <property type="protein sequence ID" value="KAK8176875.1"/>
    <property type="molecule type" value="Genomic_DNA"/>
</dbReference>
<proteinExistence type="predicted"/>
<dbReference type="Proteomes" id="UP001456524">
    <property type="component" value="Unassembled WGS sequence"/>
</dbReference>
<feature type="compositionally biased region" description="Basic residues" evidence="1">
    <location>
        <begin position="25"/>
        <end position="35"/>
    </location>
</feature>
<feature type="compositionally biased region" description="Low complexity" evidence="1">
    <location>
        <begin position="47"/>
        <end position="59"/>
    </location>
</feature>
<feature type="chain" id="PRO_5045162202" description="Secreted protein" evidence="2">
    <location>
        <begin position="20"/>
        <end position="159"/>
    </location>
</feature>